<dbReference type="PANTHER" id="PTHR10963">
    <property type="entry name" value="GLYCOSYL HYDROLASE-RELATED"/>
    <property type="match status" value="1"/>
</dbReference>
<evidence type="ECO:0000313" key="3">
    <source>
        <dbReference type="Proteomes" id="UP000717696"/>
    </source>
</evidence>
<organism evidence="2 3">
    <name type="scientific">Dactylonectria estremocensis</name>
    <dbReference type="NCBI Taxonomy" id="1079267"/>
    <lineage>
        <taxon>Eukaryota</taxon>
        <taxon>Fungi</taxon>
        <taxon>Dikarya</taxon>
        <taxon>Ascomycota</taxon>
        <taxon>Pezizomycotina</taxon>
        <taxon>Sordariomycetes</taxon>
        <taxon>Hypocreomycetidae</taxon>
        <taxon>Hypocreales</taxon>
        <taxon>Nectriaceae</taxon>
        <taxon>Dactylonectria</taxon>
    </lineage>
</organism>
<keyword evidence="2" id="KW-0378">Hydrolase</keyword>
<feature type="domain" description="GH16" evidence="1">
    <location>
        <begin position="1"/>
        <end position="265"/>
    </location>
</feature>
<name>A0A9P9JBV8_9HYPO</name>
<protein>
    <submittedName>
        <fullName evidence="2">Glycoside hydrolase family 16 protein</fullName>
    </submittedName>
</protein>
<proteinExistence type="predicted"/>
<comment type="caution">
    <text evidence="2">The sequence shown here is derived from an EMBL/GenBank/DDBJ whole genome shotgun (WGS) entry which is preliminary data.</text>
</comment>
<gene>
    <name evidence="2" type="ORF">B0J13DRAFT_642992</name>
</gene>
<dbReference type="Proteomes" id="UP000717696">
    <property type="component" value="Unassembled WGS sequence"/>
</dbReference>
<dbReference type="InterPro" id="IPR050546">
    <property type="entry name" value="Glycosyl_Hydrlase_16"/>
</dbReference>
<dbReference type="PANTHER" id="PTHR10963:SF60">
    <property type="entry name" value="GRAM-NEGATIVE BACTERIA-BINDING PROTEIN 1-RELATED"/>
    <property type="match status" value="1"/>
</dbReference>
<dbReference type="PROSITE" id="PS51762">
    <property type="entry name" value="GH16_2"/>
    <property type="match status" value="1"/>
</dbReference>
<dbReference type="AlphaFoldDB" id="A0A9P9JBV8"/>
<dbReference type="GO" id="GO:0004553">
    <property type="term" value="F:hydrolase activity, hydrolyzing O-glycosyl compounds"/>
    <property type="evidence" value="ECO:0007669"/>
    <property type="project" value="InterPro"/>
</dbReference>
<dbReference type="EMBL" id="JAGMUU010000002">
    <property type="protein sequence ID" value="KAH7159608.1"/>
    <property type="molecule type" value="Genomic_DNA"/>
</dbReference>
<dbReference type="Gene3D" id="2.60.120.200">
    <property type="match status" value="1"/>
</dbReference>
<dbReference type="GO" id="GO:0005975">
    <property type="term" value="P:carbohydrate metabolic process"/>
    <property type="evidence" value="ECO:0007669"/>
    <property type="project" value="InterPro"/>
</dbReference>
<dbReference type="OrthoDB" id="192832at2759"/>
<reference evidence="2" key="1">
    <citation type="journal article" date="2021" name="Nat. Commun.">
        <title>Genetic determinants of endophytism in the Arabidopsis root mycobiome.</title>
        <authorList>
            <person name="Mesny F."/>
            <person name="Miyauchi S."/>
            <person name="Thiergart T."/>
            <person name="Pickel B."/>
            <person name="Atanasova L."/>
            <person name="Karlsson M."/>
            <person name="Huettel B."/>
            <person name="Barry K.W."/>
            <person name="Haridas S."/>
            <person name="Chen C."/>
            <person name="Bauer D."/>
            <person name="Andreopoulos W."/>
            <person name="Pangilinan J."/>
            <person name="LaButti K."/>
            <person name="Riley R."/>
            <person name="Lipzen A."/>
            <person name="Clum A."/>
            <person name="Drula E."/>
            <person name="Henrissat B."/>
            <person name="Kohler A."/>
            <person name="Grigoriev I.V."/>
            <person name="Martin F.M."/>
            <person name="Hacquard S."/>
        </authorList>
    </citation>
    <scope>NUCLEOTIDE SEQUENCE</scope>
    <source>
        <strain evidence="2">MPI-CAGE-AT-0021</strain>
    </source>
</reference>
<evidence type="ECO:0000259" key="1">
    <source>
        <dbReference type="PROSITE" id="PS51762"/>
    </source>
</evidence>
<dbReference type="InterPro" id="IPR013320">
    <property type="entry name" value="ConA-like_dom_sf"/>
</dbReference>
<dbReference type="SUPFAM" id="SSF49899">
    <property type="entry name" value="Concanavalin A-like lectins/glucanases"/>
    <property type="match status" value="1"/>
</dbReference>
<dbReference type="InterPro" id="IPR000757">
    <property type="entry name" value="Beta-glucanase-like"/>
</dbReference>
<evidence type="ECO:0000313" key="2">
    <source>
        <dbReference type="EMBL" id="KAH7159608.1"/>
    </source>
</evidence>
<keyword evidence="3" id="KW-1185">Reference proteome</keyword>
<accession>A0A9P9JBV8</accession>
<sequence length="265" mass="29824">MAPPHVEGYKLVWSDDFLGTQGQAASSSKWDYRTGVGNNNGEIQKYTTDAANAHLSGDGQIYILPRKSGNSWTSARLESDDSWSCDANKAMVFQAEIWVPDFTGSPAKYQGLWPSFWTKGLSNRNGTGWPDCGEWDILEVTNKMSNRNQGTLHFRDATGNHNGGFNGSVYYQGGQYHTWAFKVDRRGGNWLTDKLIWYLDGKEFYRVTGEMVGTLEQWKQLAWQPYFMILQVAVGGSYADFPTDSTVSGYDGSMRVRYTAVYKSE</sequence>
<dbReference type="Pfam" id="PF26113">
    <property type="entry name" value="GH16_XgeA"/>
    <property type="match status" value="1"/>
</dbReference>